<evidence type="ECO:0000256" key="1">
    <source>
        <dbReference type="ARBA" id="ARBA00023015"/>
    </source>
</evidence>
<dbReference type="Proteomes" id="UP000199475">
    <property type="component" value="Unassembled WGS sequence"/>
</dbReference>
<gene>
    <name evidence="4" type="ORF">SAMN04488242_2047</name>
</gene>
<dbReference type="AlphaFoldDB" id="A0A1G9L5V9"/>
<feature type="transmembrane region" description="Helical" evidence="3">
    <location>
        <begin position="89"/>
        <end position="111"/>
    </location>
</feature>
<organism evidence="4 5">
    <name type="scientific">Tessaracoccus oleiagri</name>
    <dbReference type="NCBI Taxonomy" id="686624"/>
    <lineage>
        <taxon>Bacteria</taxon>
        <taxon>Bacillati</taxon>
        <taxon>Actinomycetota</taxon>
        <taxon>Actinomycetes</taxon>
        <taxon>Propionibacteriales</taxon>
        <taxon>Propionibacteriaceae</taxon>
        <taxon>Tessaracoccus</taxon>
    </lineage>
</organism>
<reference evidence="4 5" key="1">
    <citation type="submission" date="2016-10" db="EMBL/GenBank/DDBJ databases">
        <authorList>
            <person name="de Groot N.N."/>
        </authorList>
    </citation>
    <scope>NUCLEOTIDE SEQUENCE [LARGE SCALE GENOMIC DNA]</scope>
    <source>
        <strain evidence="4 5">CGMCC 1.9159</strain>
    </source>
</reference>
<dbReference type="EMBL" id="FNGP01000003">
    <property type="protein sequence ID" value="SDL57321.1"/>
    <property type="molecule type" value="Genomic_DNA"/>
</dbReference>
<dbReference type="InterPro" id="IPR041916">
    <property type="entry name" value="Anti_sigma_zinc_sf"/>
</dbReference>
<name>A0A1G9L5V9_9ACTN</name>
<evidence type="ECO:0008006" key="6">
    <source>
        <dbReference type="Google" id="ProtNLM"/>
    </source>
</evidence>
<sequence>MTERHTGPDELLRLALQETPPDERTRLAAHLTGCDRCAAEYAELELDVQRAVAAAPSIAPPAGFSGRVLDAMGIDELPVRRPARRWAPVAAVAAALLVGLALGVGGAATFLRTEGPPQAAPSAGPVSTAAALRTASGETVGTVGFTHLAGTPHLLISIAAAPPDLTYDCIVIDAEGQRFDGGTWTLSADVGKTTASGSWVVEIASPPERVEMVTPSGYVWATAEF</sequence>
<dbReference type="RefSeq" id="WP_093251660.1">
    <property type="nucleotide sequence ID" value="NZ_FNGP01000003.1"/>
</dbReference>
<dbReference type="Gene3D" id="1.10.10.1320">
    <property type="entry name" value="Anti-sigma factor, zinc-finger domain"/>
    <property type="match status" value="1"/>
</dbReference>
<proteinExistence type="predicted"/>
<keyword evidence="3" id="KW-0812">Transmembrane</keyword>
<keyword evidence="1" id="KW-0805">Transcription regulation</keyword>
<evidence type="ECO:0000313" key="5">
    <source>
        <dbReference type="Proteomes" id="UP000199475"/>
    </source>
</evidence>
<protein>
    <recommendedName>
        <fullName evidence="6">Zinc-finger</fullName>
    </recommendedName>
</protein>
<keyword evidence="3" id="KW-1133">Transmembrane helix</keyword>
<keyword evidence="5" id="KW-1185">Reference proteome</keyword>
<dbReference type="STRING" id="686624.SAMN04488242_2047"/>
<keyword evidence="3" id="KW-0472">Membrane</keyword>
<accession>A0A1G9L5V9</accession>
<evidence type="ECO:0000256" key="3">
    <source>
        <dbReference type="SAM" id="Phobius"/>
    </source>
</evidence>
<evidence type="ECO:0000256" key="2">
    <source>
        <dbReference type="ARBA" id="ARBA00023163"/>
    </source>
</evidence>
<keyword evidence="2" id="KW-0804">Transcription</keyword>
<evidence type="ECO:0000313" key="4">
    <source>
        <dbReference type="EMBL" id="SDL57321.1"/>
    </source>
</evidence>
<dbReference type="OrthoDB" id="153510at2"/>